<dbReference type="InterPro" id="IPR046335">
    <property type="entry name" value="LacI/GalR-like_sensor"/>
</dbReference>
<dbReference type="Gene3D" id="1.10.260.40">
    <property type="entry name" value="lambda repressor-like DNA-binding domains"/>
    <property type="match status" value="1"/>
</dbReference>
<dbReference type="InterPro" id="IPR010982">
    <property type="entry name" value="Lambda_DNA-bd_dom_sf"/>
</dbReference>
<evidence type="ECO:0000256" key="3">
    <source>
        <dbReference type="ARBA" id="ARBA00023163"/>
    </source>
</evidence>
<keyword evidence="2 5" id="KW-0238">DNA-binding</keyword>
<dbReference type="InterPro" id="IPR000843">
    <property type="entry name" value="HTH_LacI"/>
</dbReference>
<gene>
    <name evidence="5" type="ORF">ACFPJ4_09290</name>
</gene>
<dbReference type="PANTHER" id="PTHR30146">
    <property type="entry name" value="LACI-RELATED TRANSCRIPTIONAL REPRESSOR"/>
    <property type="match status" value="1"/>
</dbReference>
<organism evidence="5 6">
    <name type="scientific">Lysinimonas soli</name>
    <dbReference type="NCBI Taxonomy" id="1074233"/>
    <lineage>
        <taxon>Bacteria</taxon>
        <taxon>Bacillati</taxon>
        <taxon>Actinomycetota</taxon>
        <taxon>Actinomycetes</taxon>
        <taxon>Micrococcales</taxon>
        <taxon>Microbacteriaceae</taxon>
        <taxon>Lysinimonas</taxon>
    </lineage>
</organism>
<accession>A0ABW0NT38</accession>
<dbReference type="CDD" id="cd06267">
    <property type="entry name" value="PBP1_LacI_sugar_binding-like"/>
    <property type="match status" value="1"/>
</dbReference>
<sequence>MNADVVSAGQRTNRPQPTLEMVAAAAGVSRSTVSRVVNDSPKVTPEAVAAVKAAIEKLGYVPNRAARILASRRTFSVALVIPENTAKFFADPYFAAVIQGVAMHLSSTEYTLSLLIAPEKDAEKTRRYLTAGNVDGAIILSHHSDDHAYVLLSQSIPVVFGGRPMNQDGPGASYVDVDNVEAARAMAAHLIAHGRRHLATIAGPRNMSAGIDRLVGWRLALADAGLGSELIEFGDFSPASGAEAMRRLLERGEPIDGLFAASAQMASGAMGVLREHGLEVPRDLGVVTFDDDYFAQSAQPPLTTVAQPTVEVGKRMAAVLLRAIAGEDVPAITMMPIEIIERDSA</sequence>
<dbReference type="Pfam" id="PF13377">
    <property type="entry name" value="Peripla_BP_3"/>
    <property type="match status" value="1"/>
</dbReference>
<evidence type="ECO:0000259" key="4">
    <source>
        <dbReference type="PROSITE" id="PS50932"/>
    </source>
</evidence>
<dbReference type="InterPro" id="IPR028082">
    <property type="entry name" value="Peripla_BP_I"/>
</dbReference>
<reference evidence="6" key="1">
    <citation type="journal article" date="2019" name="Int. J. Syst. Evol. Microbiol.">
        <title>The Global Catalogue of Microorganisms (GCM) 10K type strain sequencing project: providing services to taxonomists for standard genome sequencing and annotation.</title>
        <authorList>
            <consortium name="The Broad Institute Genomics Platform"/>
            <consortium name="The Broad Institute Genome Sequencing Center for Infectious Disease"/>
            <person name="Wu L."/>
            <person name="Ma J."/>
        </authorList>
    </citation>
    <scope>NUCLEOTIDE SEQUENCE [LARGE SCALE GENOMIC DNA]</scope>
    <source>
        <strain evidence="6">CGMCC 4.6997</strain>
    </source>
</reference>
<dbReference type="SUPFAM" id="SSF47413">
    <property type="entry name" value="lambda repressor-like DNA-binding domains"/>
    <property type="match status" value="1"/>
</dbReference>
<dbReference type="GO" id="GO:0003677">
    <property type="term" value="F:DNA binding"/>
    <property type="evidence" value="ECO:0007669"/>
    <property type="project" value="UniProtKB-KW"/>
</dbReference>
<dbReference type="Pfam" id="PF00356">
    <property type="entry name" value="LacI"/>
    <property type="match status" value="1"/>
</dbReference>
<dbReference type="PROSITE" id="PS50932">
    <property type="entry name" value="HTH_LACI_2"/>
    <property type="match status" value="1"/>
</dbReference>
<comment type="caution">
    <text evidence="5">The sequence shown here is derived from an EMBL/GenBank/DDBJ whole genome shotgun (WGS) entry which is preliminary data.</text>
</comment>
<evidence type="ECO:0000313" key="5">
    <source>
        <dbReference type="EMBL" id="MFC5502432.1"/>
    </source>
</evidence>
<dbReference type="Proteomes" id="UP001596039">
    <property type="component" value="Unassembled WGS sequence"/>
</dbReference>
<keyword evidence="1" id="KW-0805">Transcription regulation</keyword>
<protein>
    <submittedName>
        <fullName evidence="5">LacI family DNA-binding transcriptional regulator</fullName>
    </submittedName>
</protein>
<dbReference type="RefSeq" id="WP_386740126.1">
    <property type="nucleotide sequence ID" value="NZ_JBHSMG010000002.1"/>
</dbReference>
<evidence type="ECO:0000313" key="6">
    <source>
        <dbReference type="Proteomes" id="UP001596039"/>
    </source>
</evidence>
<name>A0ABW0NT38_9MICO</name>
<proteinExistence type="predicted"/>
<keyword evidence="6" id="KW-1185">Reference proteome</keyword>
<keyword evidence="3" id="KW-0804">Transcription</keyword>
<dbReference type="CDD" id="cd01392">
    <property type="entry name" value="HTH_LacI"/>
    <property type="match status" value="1"/>
</dbReference>
<evidence type="ECO:0000256" key="1">
    <source>
        <dbReference type="ARBA" id="ARBA00023015"/>
    </source>
</evidence>
<dbReference type="SMART" id="SM00354">
    <property type="entry name" value="HTH_LACI"/>
    <property type="match status" value="1"/>
</dbReference>
<feature type="domain" description="HTH lacI-type" evidence="4">
    <location>
        <begin position="17"/>
        <end position="71"/>
    </location>
</feature>
<evidence type="ECO:0000256" key="2">
    <source>
        <dbReference type="ARBA" id="ARBA00023125"/>
    </source>
</evidence>
<dbReference type="PANTHER" id="PTHR30146:SF109">
    <property type="entry name" value="HTH-TYPE TRANSCRIPTIONAL REGULATOR GALS"/>
    <property type="match status" value="1"/>
</dbReference>
<dbReference type="SUPFAM" id="SSF53822">
    <property type="entry name" value="Periplasmic binding protein-like I"/>
    <property type="match status" value="1"/>
</dbReference>
<dbReference type="EMBL" id="JBHSMG010000002">
    <property type="protein sequence ID" value="MFC5502432.1"/>
    <property type="molecule type" value="Genomic_DNA"/>
</dbReference>
<dbReference type="Gene3D" id="3.40.50.2300">
    <property type="match status" value="2"/>
</dbReference>